<dbReference type="SFLD" id="SFLDG01386">
    <property type="entry name" value="main_SPASM_domain-containing"/>
    <property type="match status" value="1"/>
</dbReference>
<dbReference type="InterPro" id="IPR013785">
    <property type="entry name" value="Aldolase_TIM"/>
</dbReference>
<dbReference type="NCBIfam" id="TIGR04085">
    <property type="entry name" value="rSAM_more_4Fe4S"/>
    <property type="match status" value="1"/>
</dbReference>
<keyword evidence="5" id="KW-0408">Iron</keyword>
<keyword evidence="3" id="KW-0949">S-adenosyl-L-methionine</keyword>
<dbReference type="InterPro" id="IPR058240">
    <property type="entry name" value="rSAM_sf"/>
</dbReference>
<dbReference type="InterPro" id="IPR007197">
    <property type="entry name" value="rSAM"/>
</dbReference>
<dbReference type="InterPro" id="IPR047602">
    <property type="entry name" value="SPASM_CteB-like"/>
</dbReference>
<dbReference type="Proteomes" id="UP000276301">
    <property type="component" value="Unassembled WGS sequence"/>
</dbReference>
<evidence type="ECO:0000259" key="7">
    <source>
        <dbReference type="PROSITE" id="PS51918"/>
    </source>
</evidence>
<organism evidence="8 9">
    <name type="scientific">Anaerotruncus massiliensis</name>
    <name type="common">ex Liu et al. 2021</name>
    <dbReference type="NCBI Taxonomy" id="2321404"/>
    <lineage>
        <taxon>Bacteria</taxon>
        <taxon>Bacillati</taxon>
        <taxon>Bacillota</taxon>
        <taxon>Clostridia</taxon>
        <taxon>Eubacteriales</taxon>
        <taxon>Oscillospiraceae</taxon>
        <taxon>Anaerotruncus</taxon>
    </lineage>
</organism>
<dbReference type="SFLD" id="SFLDG01384">
    <property type="entry name" value="thioether_bond_formation_requi"/>
    <property type="match status" value="1"/>
</dbReference>
<sequence>MIHQYRLNGYNIVLDVNSGAVHLMDDLSFDLLDMLGDPIPESCPGEVFDRFTPQYAREEVEDAFRELLALQKADQLCSSDDYDQFAKLMTPSPVKAMCLHIAHDCNLRCKYCFADTGEYMGHRELMSLEVGKAAIDYLIKHSCGRHNLEVDFFGGEPLMNFEVVKEIVRYARSLEQEHNKLFRFTITTNGLLLDDDKIDFINREMSNVVLSIDGRREVNDRVRVRVDGRGSYDSILPKFQKLVEKRRNGPYDQYYARGTFTKYNKDFAEDVLHLSDMGFDQVSVEPVVTDPAEPYALTGEDLPEVFAEYERLAKIMIERHGTPQDFNFFHFMLDLDQGPCAIKRLRGCGCGNEYVAITPSGDVYPCHQFVGHDGWKMGNVFDQSLDFDLKCKFAAATVYGKPECKNCWAKFYCSGGCNANSMQYSGDILKPYKLSCELEKKRLECAIMIKAATL</sequence>
<dbReference type="PROSITE" id="PS01305">
    <property type="entry name" value="MOAA_NIFB_PQQE"/>
    <property type="match status" value="1"/>
</dbReference>
<protein>
    <submittedName>
        <fullName evidence="8">Thioether cross-link-forming SCIFF peptide maturase</fullName>
    </submittedName>
</protein>
<dbReference type="RefSeq" id="WP_121585616.1">
    <property type="nucleotide sequence ID" value="NZ_RCHT01000001.1"/>
</dbReference>
<comment type="cofactor">
    <cofactor evidence="1">
        <name>[4Fe-4S] cluster</name>
        <dbReference type="ChEBI" id="CHEBI:49883"/>
    </cofactor>
</comment>
<dbReference type="GO" id="GO:0016491">
    <property type="term" value="F:oxidoreductase activity"/>
    <property type="evidence" value="ECO:0007669"/>
    <property type="project" value="InterPro"/>
</dbReference>
<keyword evidence="9" id="KW-1185">Reference proteome</keyword>
<keyword evidence="6" id="KW-0411">Iron-sulfur</keyword>
<evidence type="ECO:0000256" key="1">
    <source>
        <dbReference type="ARBA" id="ARBA00001966"/>
    </source>
</evidence>
<evidence type="ECO:0000313" key="8">
    <source>
        <dbReference type="EMBL" id="RLL14514.1"/>
    </source>
</evidence>
<dbReference type="Pfam" id="PF13186">
    <property type="entry name" value="SPASM"/>
    <property type="match status" value="1"/>
</dbReference>
<evidence type="ECO:0000256" key="3">
    <source>
        <dbReference type="ARBA" id="ARBA00022691"/>
    </source>
</evidence>
<reference evidence="8 9" key="1">
    <citation type="submission" date="2018-10" db="EMBL/GenBank/DDBJ databases">
        <title>Anaerotruncus faecis sp. nov., isolated from human feces.</title>
        <authorList>
            <person name="Wang Y.-J."/>
        </authorList>
    </citation>
    <scope>NUCLEOTIDE SEQUENCE [LARGE SCALE GENOMIC DNA]</scope>
    <source>
        <strain evidence="8 9">22A2-44</strain>
    </source>
</reference>
<dbReference type="InterPro" id="IPR023867">
    <property type="entry name" value="Sulphatase_maturase_rSAM"/>
</dbReference>
<keyword evidence="4" id="KW-0479">Metal-binding</keyword>
<dbReference type="PANTHER" id="PTHR43273:SF8">
    <property type="entry name" value="RADICAL SAM DOMAIN PROTEIN"/>
    <property type="match status" value="1"/>
</dbReference>
<accession>A0A498D1U6</accession>
<dbReference type="InterPro" id="IPR024025">
    <property type="entry name" value="SCIFF_rSAM_maturase"/>
</dbReference>
<dbReference type="NCBIfam" id="TIGR03974">
    <property type="entry name" value="rSAM_six_Cys"/>
    <property type="match status" value="1"/>
</dbReference>
<dbReference type="CDD" id="cd01335">
    <property type="entry name" value="Radical_SAM"/>
    <property type="match status" value="1"/>
</dbReference>
<evidence type="ECO:0000256" key="5">
    <source>
        <dbReference type="ARBA" id="ARBA00023004"/>
    </source>
</evidence>
<dbReference type="InterPro" id="IPR000385">
    <property type="entry name" value="MoaA_NifB_PqqE_Fe-S-bd_CS"/>
</dbReference>
<dbReference type="Pfam" id="PF04055">
    <property type="entry name" value="Radical_SAM"/>
    <property type="match status" value="1"/>
</dbReference>
<evidence type="ECO:0000256" key="4">
    <source>
        <dbReference type="ARBA" id="ARBA00022723"/>
    </source>
</evidence>
<feature type="domain" description="Radical SAM core" evidence="7">
    <location>
        <begin position="91"/>
        <end position="325"/>
    </location>
</feature>
<dbReference type="SFLD" id="SFLDS00029">
    <property type="entry name" value="Radical_SAM"/>
    <property type="match status" value="1"/>
</dbReference>
<dbReference type="AlphaFoldDB" id="A0A498D1U6"/>
<dbReference type="SUPFAM" id="SSF102114">
    <property type="entry name" value="Radical SAM enzymes"/>
    <property type="match status" value="1"/>
</dbReference>
<evidence type="ECO:0000256" key="2">
    <source>
        <dbReference type="ARBA" id="ARBA00022485"/>
    </source>
</evidence>
<comment type="caution">
    <text evidence="8">The sequence shown here is derived from an EMBL/GenBank/DDBJ whole genome shotgun (WGS) entry which is preliminary data.</text>
</comment>
<evidence type="ECO:0000256" key="6">
    <source>
        <dbReference type="ARBA" id="ARBA00023014"/>
    </source>
</evidence>
<name>A0A498D1U6_9FIRM</name>
<dbReference type="InterPro" id="IPR023885">
    <property type="entry name" value="4Fe4S-binding_SPASM_dom"/>
</dbReference>
<dbReference type="CDD" id="cd21124">
    <property type="entry name" value="SPASM_CteB-like"/>
    <property type="match status" value="1"/>
</dbReference>
<dbReference type="GO" id="GO:0046872">
    <property type="term" value="F:metal ion binding"/>
    <property type="evidence" value="ECO:0007669"/>
    <property type="project" value="UniProtKB-KW"/>
</dbReference>
<evidence type="ECO:0000313" key="9">
    <source>
        <dbReference type="Proteomes" id="UP000276301"/>
    </source>
</evidence>
<dbReference type="PANTHER" id="PTHR43273">
    <property type="entry name" value="ANAEROBIC SULFATASE-MATURATING ENZYME HOMOLOG ASLB-RELATED"/>
    <property type="match status" value="1"/>
</dbReference>
<dbReference type="SFLD" id="SFLDG01067">
    <property type="entry name" value="SPASM/twitch_domain_containing"/>
    <property type="match status" value="1"/>
</dbReference>
<dbReference type="Gene3D" id="3.20.20.70">
    <property type="entry name" value="Aldolase class I"/>
    <property type="match status" value="1"/>
</dbReference>
<dbReference type="PROSITE" id="PS51918">
    <property type="entry name" value="RADICAL_SAM"/>
    <property type="match status" value="1"/>
</dbReference>
<dbReference type="GO" id="GO:0051539">
    <property type="term" value="F:4 iron, 4 sulfur cluster binding"/>
    <property type="evidence" value="ECO:0007669"/>
    <property type="project" value="UniProtKB-KW"/>
</dbReference>
<dbReference type="EMBL" id="RCHT01000001">
    <property type="protein sequence ID" value="RLL14514.1"/>
    <property type="molecule type" value="Genomic_DNA"/>
</dbReference>
<keyword evidence="2" id="KW-0004">4Fe-4S</keyword>
<proteinExistence type="predicted"/>
<gene>
    <name evidence="8" type="primary">scfB</name>
    <name evidence="8" type="ORF">D4A47_00590</name>
</gene>